<dbReference type="Gene3D" id="1.10.260.40">
    <property type="entry name" value="lambda repressor-like DNA-binding domains"/>
    <property type="match status" value="1"/>
</dbReference>
<dbReference type="SMART" id="SM00354">
    <property type="entry name" value="HTH_LACI"/>
    <property type="match status" value="1"/>
</dbReference>
<dbReference type="InterPro" id="IPR000843">
    <property type="entry name" value="HTH_LacI"/>
</dbReference>
<accession>A0A5R8QBM7</accession>
<evidence type="ECO:0000313" key="6">
    <source>
        <dbReference type="Proteomes" id="UP000306912"/>
    </source>
</evidence>
<dbReference type="GO" id="GO:0003700">
    <property type="term" value="F:DNA-binding transcription factor activity"/>
    <property type="evidence" value="ECO:0007669"/>
    <property type="project" value="TreeGrafter"/>
</dbReference>
<dbReference type="PANTHER" id="PTHR30146:SF150">
    <property type="entry name" value="ARABINOSE METABOLISM TRANSCRIPTIONAL REPRESSOR"/>
    <property type="match status" value="1"/>
</dbReference>
<dbReference type="InterPro" id="IPR010982">
    <property type="entry name" value="Lambda_DNA-bd_dom_sf"/>
</dbReference>
<reference evidence="5 6" key="1">
    <citation type="submission" date="2019-05" db="EMBL/GenBank/DDBJ databases">
        <title>Culicoidintestinum kansasii gen. nov., sp. nov. from the gastrointestinal tract of the biting midge, Culicoides sonorensis.</title>
        <authorList>
            <person name="Neupane S."/>
            <person name="Ghosh A."/>
            <person name="Gunther S."/>
            <person name="Martin K."/>
            <person name="Zurek L."/>
        </authorList>
    </citation>
    <scope>NUCLEOTIDE SEQUENCE [LARGE SCALE GENOMIC DNA]</scope>
    <source>
        <strain evidence="5 6">CS-1</strain>
    </source>
</reference>
<dbReference type="AlphaFoldDB" id="A0A5R8QBM7"/>
<protein>
    <submittedName>
        <fullName evidence="5">LacI family transcriptional regulator</fullName>
    </submittedName>
</protein>
<evidence type="ECO:0000256" key="1">
    <source>
        <dbReference type="ARBA" id="ARBA00023015"/>
    </source>
</evidence>
<proteinExistence type="predicted"/>
<dbReference type="GO" id="GO:0000976">
    <property type="term" value="F:transcription cis-regulatory region binding"/>
    <property type="evidence" value="ECO:0007669"/>
    <property type="project" value="TreeGrafter"/>
</dbReference>
<organism evidence="5 6">
    <name type="scientific">Culicoidibacter larvae</name>
    <dbReference type="NCBI Taxonomy" id="2579976"/>
    <lineage>
        <taxon>Bacteria</taxon>
        <taxon>Bacillati</taxon>
        <taxon>Bacillota</taxon>
        <taxon>Culicoidibacteria</taxon>
        <taxon>Culicoidibacterales</taxon>
        <taxon>Culicoidibacteraceae</taxon>
        <taxon>Culicoidibacter</taxon>
    </lineage>
</organism>
<sequence>MKIDDIARIAKVSKSAVSLALNGKPGVSDKTRAHILKIAEEYNYIPLRNNKKKDTSGQQIIRFLACKNNDIITDHYETLPFFNELIGYLTEDIKEYPFTLLISTINADDMQNELTELEIAQPSAGILLLGTNLSSNQVQIVKDIQPNLVVLDTCIRNMPVSFVSINNYFGGFEAARYLLSLGHTKIGYVMGQPRIYNFDYRQKGFNDALNEAGITIDKQHIYHLPAMQIGIYEQAKNQIQATTDLPTAIFCENDYMAISIIKILADIGISVPDDVSIIGFDNISEGNVVTPELTTIHVKKNLLSAMSLQQLSQQIETKHPNDSYQILINTSLIERNSCKTLK</sequence>
<keyword evidence="6" id="KW-1185">Reference proteome</keyword>
<feature type="domain" description="HTH lacI-type" evidence="4">
    <location>
        <begin position="1"/>
        <end position="49"/>
    </location>
</feature>
<dbReference type="Proteomes" id="UP000306912">
    <property type="component" value="Unassembled WGS sequence"/>
</dbReference>
<evidence type="ECO:0000256" key="2">
    <source>
        <dbReference type="ARBA" id="ARBA00023125"/>
    </source>
</evidence>
<dbReference type="PANTHER" id="PTHR30146">
    <property type="entry name" value="LACI-RELATED TRANSCRIPTIONAL REPRESSOR"/>
    <property type="match status" value="1"/>
</dbReference>
<evidence type="ECO:0000256" key="3">
    <source>
        <dbReference type="ARBA" id="ARBA00023163"/>
    </source>
</evidence>
<keyword evidence="1" id="KW-0805">Transcription regulation</keyword>
<dbReference type="InterPro" id="IPR046335">
    <property type="entry name" value="LacI/GalR-like_sensor"/>
</dbReference>
<keyword evidence="2" id="KW-0238">DNA-binding</keyword>
<dbReference type="InterPro" id="IPR028082">
    <property type="entry name" value="Peripla_BP_I"/>
</dbReference>
<gene>
    <name evidence="5" type="ORF">FEZ08_07340</name>
</gene>
<name>A0A5R8QBM7_9FIRM</name>
<dbReference type="Pfam" id="PF00356">
    <property type="entry name" value="LacI"/>
    <property type="match status" value="1"/>
</dbReference>
<dbReference type="PROSITE" id="PS50932">
    <property type="entry name" value="HTH_LACI_2"/>
    <property type="match status" value="1"/>
</dbReference>
<comment type="caution">
    <text evidence="5">The sequence shown here is derived from an EMBL/GenBank/DDBJ whole genome shotgun (WGS) entry which is preliminary data.</text>
</comment>
<dbReference type="SUPFAM" id="SSF47413">
    <property type="entry name" value="lambda repressor-like DNA-binding domains"/>
    <property type="match status" value="1"/>
</dbReference>
<dbReference type="EMBL" id="VBWP01000005">
    <property type="protein sequence ID" value="TLG73935.1"/>
    <property type="molecule type" value="Genomic_DNA"/>
</dbReference>
<keyword evidence="3" id="KW-0804">Transcription</keyword>
<dbReference type="RefSeq" id="WP_138191075.1">
    <property type="nucleotide sequence ID" value="NZ_VBWP01000005.1"/>
</dbReference>
<dbReference type="InParanoid" id="A0A5R8QBM7"/>
<evidence type="ECO:0000313" key="5">
    <source>
        <dbReference type="EMBL" id="TLG73935.1"/>
    </source>
</evidence>
<dbReference type="Gene3D" id="3.40.50.2300">
    <property type="match status" value="2"/>
</dbReference>
<dbReference type="CDD" id="cd01392">
    <property type="entry name" value="HTH_LacI"/>
    <property type="match status" value="1"/>
</dbReference>
<dbReference type="OrthoDB" id="2026446at2"/>
<dbReference type="SUPFAM" id="SSF53822">
    <property type="entry name" value="Periplasmic binding protein-like I"/>
    <property type="match status" value="1"/>
</dbReference>
<dbReference type="Pfam" id="PF13377">
    <property type="entry name" value="Peripla_BP_3"/>
    <property type="match status" value="1"/>
</dbReference>
<evidence type="ECO:0000259" key="4">
    <source>
        <dbReference type="PROSITE" id="PS50932"/>
    </source>
</evidence>